<feature type="region of interest" description="Disordered" evidence="1">
    <location>
        <begin position="83"/>
        <end position="111"/>
    </location>
</feature>
<evidence type="ECO:0000313" key="2">
    <source>
        <dbReference type="EMBL" id="PON98393.1"/>
    </source>
</evidence>
<dbReference type="InParanoid" id="A0A2P5FKV1"/>
<gene>
    <name evidence="2" type="ORF">TorRG33x02_056270</name>
</gene>
<dbReference type="Proteomes" id="UP000237000">
    <property type="component" value="Unassembled WGS sequence"/>
</dbReference>
<feature type="compositionally biased region" description="Polar residues" evidence="1">
    <location>
        <begin position="91"/>
        <end position="107"/>
    </location>
</feature>
<protein>
    <submittedName>
        <fullName evidence="2">Uncharacterized protein</fullName>
    </submittedName>
</protein>
<dbReference type="EMBL" id="JXTC01000024">
    <property type="protein sequence ID" value="PON98393.1"/>
    <property type="molecule type" value="Genomic_DNA"/>
</dbReference>
<name>A0A2P5FKV1_TREOI</name>
<accession>A0A2P5FKV1</accession>
<dbReference type="AlphaFoldDB" id="A0A2P5FKV1"/>
<comment type="caution">
    <text evidence="2">The sequence shown here is derived from an EMBL/GenBank/DDBJ whole genome shotgun (WGS) entry which is preliminary data.</text>
</comment>
<organism evidence="2 3">
    <name type="scientific">Trema orientale</name>
    <name type="common">Charcoal tree</name>
    <name type="synonym">Celtis orientalis</name>
    <dbReference type="NCBI Taxonomy" id="63057"/>
    <lineage>
        <taxon>Eukaryota</taxon>
        <taxon>Viridiplantae</taxon>
        <taxon>Streptophyta</taxon>
        <taxon>Embryophyta</taxon>
        <taxon>Tracheophyta</taxon>
        <taxon>Spermatophyta</taxon>
        <taxon>Magnoliopsida</taxon>
        <taxon>eudicotyledons</taxon>
        <taxon>Gunneridae</taxon>
        <taxon>Pentapetalae</taxon>
        <taxon>rosids</taxon>
        <taxon>fabids</taxon>
        <taxon>Rosales</taxon>
        <taxon>Cannabaceae</taxon>
        <taxon>Trema</taxon>
    </lineage>
</organism>
<keyword evidence="3" id="KW-1185">Reference proteome</keyword>
<evidence type="ECO:0000313" key="3">
    <source>
        <dbReference type="Proteomes" id="UP000237000"/>
    </source>
</evidence>
<evidence type="ECO:0000256" key="1">
    <source>
        <dbReference type="SAM" id="MobiDB-lite"/>
    </source>
</evidence>
<reference evidence="3" key="1">
    <citation type="submission" date="2016-06" db="EMBL/GenBank/DDBJ databases">
        <title>Parallel loss of symbiosis genes in relatives of nitrogen-fixing non-legume Parasponia.</title>
        <authorList>
            <person name="Van Velzen R."/>
            <person name="Holmer R."/>
            <person name="Bu F."/>
            <person name="Rutten L."/>
            <person name="Van Zeijl A."/>
            <person name="Liu W."/>
            <person name="Santuari L."/>
            <person name="Cao Q."/>
            <person name="Sharma T."/>
            <person name="Shen D."/>
            <person name="Roswanjaya Y."/>
            <person name="Wardhani T."/>
            <person name="Kalhor M.S."/>
            <person name="Jansen J."/>
            <person name="Van den Hoogen J."/>
            <person name="Gungor B."/>
            <person name="Hartog M."/>
            <person name="Hontelez J."/>
            <person name="Verver J."/>
            <person name="Yang W.-C."/>
            <person name="Schijlen E."/>
            <person name="Repin R."/>
            <person name="Schilthuizen M."/>
            <person name="Schranz E."/>
            <person name="Heidstra R."/>
            <person name="Miyata K."/>
            <person name="Fedorova E."/>
            <person name="Kohlen W."/>
            <person name="Bisseling T."/>
            <person name="Smit S."/>
            <person name="Geurts R."/>
        </authorList>
    </citation>
    <scope>NUCLEOTIDE SEQUENCE [LARGE SCALE GENOMIC DNA]</scope>
    <source>
        <strain evidence="3">cv. RG33-2</strain>
    </source>
</reference>
<proteinExistence type="predicted"/>
<sequence length="156" mass="18239">MVTKFPDDRIVNNFFRILTPQPTGTSKLHDVPFQDETRATKGYENKDDVDSDFIDFSDDEEYLPKNIKDPTKQWQGFHEKSKFGDYKEHVQSSSEDTSELDSGNSSSTDDELVWRVKKKSYPQFNPNVDMDDLTFKLRMIFSTRESFKKVVIEYGI</sequence>